<dbReference type="Gene3D" id="3.40.50.720">
    <property type="entry name" value="NAD(P)-binding Rossmann-like Domain"/>
    <property type="match status" value="1"/>
</dbReference>
<dbReference type="AlphaFoldDB" id="A0A176QHP9"/>
<dbReference type="EMBL" id="LQZG01000001">
    <property type="protein sequence ID" value="OAB89128.1"/>
    <property type="molecule type" value="Genomic_DNA"/>
</dbReference>
<dbReference type="PANTHER" id="PTHR44147:SF2">
    <property type="entry name" value="DEHYDROGENASE_REDUCTASE SDR FAMILY MEMBER 1"/>
    <property type="match status" value="1"/>
</dbReference>
<keyword evidence="2" id="KW-1185">Reference proteome</keyword>
<evidence type="ECO:0000313" key="2">
    <source>
        <dbReference type="Proteomes" id="UP000076976"/>
    </source>
</evidence>
<dbReference type="Proteomes" id="UP000076976">
    <property type="component" value="Unassembled WGS sequence"/>
</dbReference>
<sequence length="315" mass="33853">MSASGGDRPLTGRVALVSGATRGAGRGVARALGEAGATVWCTGRTTRERRSEYDRPETVEETAELVTAAGGEGVWAEVDHADEASVSALVERIREVHGRLDISVSSLGGEHLHGEWDQPVWAQDVETGRRILRGGIETHLLTATYALDLLHRTPGGLHVELTDGDAAYNDTRYRINAYVDLVKTGLTRLAHSLGHELAEHGGTAMAVSPGWLRSEMMLDAFGVDEETWQQAWTDTGRGGVAPEAFAVSESPLLVGRCVAAVAADEGRTRWNQLSTTSEVLAAEYDVRDADGSQPRAWSYITAMEDGSTPDVADYR</sequence>
<dbReference type="STRING" id="262209.AWH69_04055"/>
<proteinExistence type="predicted"/>
<accession>A0A176QHP9</accession>
<dbReference type="SUPFAM" id="SSF51735">
    <property type="entry name" value="NAD(P)-binding Rossmann-fold domains"/>
    <property type="match status" value="1"/>
</dbReference>
<dbReference type="PRINTS" id="PR00081">
    <property type="entry name" value="GDHRDH"/>
</dbReference>
<dbReference type="NCBIfam" id="NF006159">
    <property type="entry name" value="PRK08303.1"/>
    <property type="match status" value="1"/>
</dbReference>
<gene>
    <name evidence="1" type="ORF">AWH69_04055</name>
</gene>
<comment type="caution">
    <text evidence="1">The sequence shown here is derived from an EMBL/GenBank/DDBJ whole genome shotgun (WGS) entry which is preliminary data.</text>
</comment>
<dbReference type="Pfam" id="PF13561">
    <property type="entry name" value="adh_short_C2"/>
    <property type="match status" value="1"/>
</dbReference>
<dbReference type="InterPro" id="IPR036291">
    <property type="entry name" value="NAD(P)-bd_dom_sf"/>
</dbReference>
<organism evidence="1 2">
    <name type="scientific">Janibacter melonis</name>
    <dbReference type="NCBI Taxonomy" id="262209"/>
    <lineage>
        <taxon>Bacteria</taxon>
        <taxon>Bacillati</taxon>
        <taxon>Actinomycetota</taxon>
        <taxon>Actinomycetes</taxon>
        <taxon>Micrococcales</taxon>
        <taxon>Intrasporangiaceae</taxon>
        <taxon>Janibacter</taxon>
    </lineage>
</organism>
<protein>
    <submittedName>
        <fullName evidence="1">Short-chain dehydrogenase</fullName>
    </submittedName>
</protein>
<reference evidence="1 2" key="1">
    <citation type="submission" date="2016-01" db="EMBL/GenBank/DDBJ databases">
        <title>Janibacter melonis strain CD11_4 genome sequencing and assembly.</title>
        <authorList>
            <person name="Nair G.R."/>
            <person name="Kaur G."/>
            <person name="Chander A.M."/>
            <person name="Mayilraj S."/>
        </authorList>
    </citation>
    <scope>NUCLEOTIDE SEQUENCE [LARGE SCALE GENOMIC DNA]</scope>
    <source>
        <strain evidence="1 2">CD11-4</strain>
    </source>
</reference>
<name>A0A176QHP9_9MICO</name>
<dbReference type="InterPro" id="IPR002347">
    <property type="entry name" value="SDR_fam"/>
</dbReference>
<dbReference type="RefSeq" id="WP_068272446.1">
    <property type="nucleotide sequence ID" value="NZ_CAJGVE010000010.1"/>
</dbReference>
<evidence type="ECO:0000313" key="1">
    <source>
        <dbReference type="EMBL" id="OAB89128.1"/>
    </source>
</evidence>
<dbReference type="PANTHER" id="PTHR44147">
    <property type="entry name" value="DEHYDROGENASE/REDUCTASE SDR FAMILY MEMBER 1"/>
    <property type="match status" value="1"/>
</dbReference>